<dbReference type="RefSeq" id="WP_264325496.1">
    <property type="nucleotide sequence ID" value="NZ_JADEXQ010000041.1"/>
</dbReference>
<dbReference type="AlphaFoldDB" id="A0A928VLB7"/>
<dbReference type="Pfam" id="PF20551">
    <property type="entry name" value="DUF6765"/>
    <property type="match status" value="1"/>
</dbReference>
<keyword evidence="2" id="KW-1185">Reference proteome</keyword>
<proteinExistence type="predicted"/>
<organism evidence="1 2">
    <name type="scientific">Romeriopsis navalis LEGE 11480</name>
    <dbReference type="NCBI Taxonomy" id="2777977"/>
    <lineage>
        <taxon>Bacteria</taxon>
        <taxon>Bacillati</taxon>
        <taxon>Cyanobacteriota</taxon>
        <taxon>Cyanophyceae</taxon>
        <taxon>Leptolyngbyales</taxon>
        <taxon>Leptolyngbyaceae</taxon>
        <taxon>Romeriopsis</taxon>
        <taxon>Romeriopsis navalis</taxon>
    </lineage>
</organism>
<evidence type="ECO:0000313" key="2">
    <source>
        <dbReference type="Proteomes" id="UP000625316"/>
    </source>
</evidence>
<reference evidence="1" key="1">
    <citation type="submission" date="2020-10" db="EMBL/GenBank/DDBJ databases">
        <authorList>
            <person name="Castelo-Branco R."/>
            <person name="Eusebio N."/>
            <person name="Adriana R."/>
            <person name="Vieira A."/>
            <person name="Brugerolle De Fraissinette N."/>
            <person name="Rezende De Castro R."/>
            <person name="Schneider M.P."/>
            <person name="Vasconcelos V."/>
            <person name="Leao P.N."/>
        </authorList>
    </citation>
    <scope>NUCLEOTIDE SEQUENCE</scope>
    <source>
        <strain evidence="1">LEGE 11480</strain>
    </source>
</reference>
<comment type="caution">
    <text evidence="1">The sequence shown here is derived from an EMBL/GenBank/DDBJ whole genome shotgun (WGS) entry which is preliminary data.</text>
</comment>
<evidence type="ECO:0000313" key="1">
    <source>
        <dbReference type="EMBL" id="MBE9030666.1"/>
    </source>
</evidence>
<dbReference type="InterPro" id="IPR046653">
    <property type="entry name" value="DUF6765"/>
</dbReference>
<gene>
    <name evidence="1" type="ORF">IQ266_13080</name>
</gene>
<dbReference type="Proteomes" id="UP000625316">
    <property type="component" value="Unassembled WGS sequence"/>
</dbReference>
<sequence>MQIDFHHAVTYVCARLAGFADAEAATVAYAAQYVDDATNSGVVRFDNGAQFKRMSSAHKLFDYRNFQNLANSQVWIPFHFLPGNGGMPADRSPSGGFIEKLICRANSPIAQDMVRECIVERHSPYALQRLGITMHVYADTWAHQGFVGVNHRVNEARNLVDGQGQVDRRLLDRLKGYFIGEALPLGHGAVLGNPDKPFLRWGYTNGRGERIQRDNLRDFVAAAVALCDAMKRFHLGEPAGVVSPMLEADRQMIAALFANVTEHSSHRRHKQWATAIAAGKFSFGPANITYIPKGKGSWKHQALGTEKALDRSSDIFPYRDSFLTSDWKRFHDALQAHHFYVIHELLPQYGICVA</sequence>
<name>A0A928VLB7_9CYAN</name>
<protein>
    <submittedName>
        <fullName evidence="1">Uncharacterized protein</fullName>
    </submittedName>
</protein>
<accession>A0A928VLB7</accession>
<dbReference type="EMBL" id="JADEXQ010000041">
    <property type="protein sequence ID" value="MBE9030666.1"/>
    <property type="molecule type" value="Genomic_DNA"/>
</dbReference>